<dbReference type="Pfam" id="PF00485">
    <property type="entry name" value="PRK"/>
    <property type="match status" value="1"/>
</dbReference>
<dbReference type="OrthoDB" id="10034502at2759"/>
<evidence type="ECO:0000313" key="3">
    <source>
        <dbReference type="Proteomes" id="UP000693970"/>
    </source>
</evidence>
<feature type="domain" description="Phosphoribulokinase/uridine kinase" evidence="1">
    <location>
        <begin position="138"/>
        <end position="300"/>
    </location>
</feature>
<dbReference type="AlphaFoldDB" id="A0A9K3LFR5"/>
<name>A0A9K3LFR5_9STRA</name>
<organism evidence="2 3">
    <name type="scientific">Nitzschia inconspicua</name>
    <dbReference type="NCBI Taxonomy" id="303405"/>
    <lineage>
        <taxon>Eukaryota</taxon>
        <taxon>Sar</taxon>
        <taxon>Stramenopiles</taxon>
        <taxon>Ochrophyta</taxon>
        <taxon>Bacillariophyta</taxon>
        <taxon>Bacillariophyceae</taxon>
        <taxon>Bacillariophycidae</taxon>
        <taxon>Bacillariales</taxon>
        <taxon>Bacillariaceae</taxon>
        <taxon>Nitzschia</taxon>
    </lineage>
</organism>
<evidence type="ECO:0000259" key="1">
    <source>
        <dbReference type="Pfam" id="PF00485"/>
    </source>
</evidence>
<reference evidence="2" key="1">
    <citation type="journal article" date="2021" name="Sci. Rep.">
        <title>Diploid genomic architecture of Nitzschia inconspicua, an elite biomass production diatom.</title>
        <authorList>
            <person name="Oliver A."/>
            <person name="Podell S."/>
            <person name="Pinowska A."/>
            <person name="Traller J.C."/>
            <person name="Smith S.R."/>
            <person name="McClure R."/>
            <person name="Beliaev A."/>
            <person name="Bohutskyi P."/>
            <person name="Hill E.A."/>
            <person name="Rabines A."/>
            <person name="Zheng H."/>
            <person name="Allen L.Z."/>
            <person name="Kuo A."/>
            <person name="Grigoriev I.V."/>
            <person name="Allen A.E."/>
            <person name="Hazlebeck D."/>
            <person name="Allen E.E."/>
        </authorList>
    </citation>
    <scope>NUCLEOTIDE SEQUENCE</scope>
    <source>
        <strain evidence="2">Hildebrandi</strain>
    </source>
</reference>
<keyword evidence="3" id="KW-1185">Reference proteome</keyword>
<sequence length="341" mass="38148">MPKLKERTFAIPTATTCCWMLILNLASLFHNTADAFVNNNNYKMITTSQTITVSQTRKRASTLFLLSQDLHQKMKYLDLERTGEGIDHADEAAVSASLYMNPAASKLAPHVQISWEPDAANIIKQLAKISNPSRPLMVGVVGIPGSGKSTSCEILAAFLEDEVDAMVMPMDGYHYSLEQLATFPDADDKIYRRGATDTFDPASLARDLERIAHGTEDEIYIPGFDHALGDPVPNQHVFQRNKHKVVICEGLYLLHDKDGWEHIQKFLDWTIFIEADVDVCIDRLKERNKCIPGYTPEEIEVRCEEVDRVNAELASLTAGKYASMVVQTGAILPKEDNCEIF</sequence>
<protein>
    <submittedName>
        <fullName evidence="2">Phosphoribulokinase / uridine kinase family protein</fullName>
    </submittedName>
</protein>
<dbReference type="InterPro" id="IPR006083">
    <property type="entry name" value="PRK/URK"/>
</dbReference>
<dbReference type="EMBL" id="JAGRRH010000013">
    <property type="protein sequence ID" value="KAG7361223.1"/>
    <property type="molecule type" value="Genomic_DNA"/>
</dbReference>
<accession>A0A9K3LFR5</accession>
<dbReference type="GO" id="GO:0016301">
    <property type="term" value="F:kinase activity"/>
    <property type="evidence" value="ECO:0007669"/>
    <property type="project" value="InterPro"/>
</dbReference>
<dbReference type="GO" id="GO:0005524">
    <property type="term" value="F:ATP binding"/>
    <property type="evidence" value="ECO:0007669"/>
    <property type="project" value="InterPro"/>
</dbReference>
<reference evidence="2" key="2">
    <citation type="submission" date="2021-04" db="EMBL/GenBank/DDBJ databases">
        <authorList>
            <person name="Podell S."/>
        </authorList>
    </citation>
    <scope>NUCLEOTIDE SEQUENCE</scope>
    <source>
        <strain evidence="2">Hildebrandi</strain>
    </source>
</reference>
<evidence type="ECO:0000313" key="2">
    <source>
        <dbReference type="EMBL" id="KAG7361223.1"/>
    </source>
</evidence>
<dbReference type="PANTHER" id="PTHR10285">
    <property type="entry name" value="URIDINE KINASE"/>
    <property type="match status" value="1"/>
</dbReference>
<gene>
    <name evidence="2" type="ORF">IV203_036323</name>
</gene>
<proteinExistence type="predicted"/>
<comment type="caution">
    <text evidence="2">The sequence shown here is derived from an EMBL/GenBank/DDBJ whole genome shotgun (WGS) entry which is preliminary data.</text>
</comment>
<dbReference type="Proteomes" id="UP000693970">
    <property type="component" value="Unassembled WGS sequence"/>
</dbReference>